<proteinExistence type="predicted"/>
<comment type="caution">
    <text evidence="1">The sequence shown here is derived from an EMBL/GenBank/DDBJ whole genome shotgun (WGS) entry which is preliminary data.</text>
</comment>
<accession>A0ACC0F585</accession>
<protein>
    <submittedName>
        <fullName evidence="1">DELLA protein GAIP</fullName>
    </submittedName>
</protein>
<reference evidence="1 2" key="1">
    <citation type="journal article" date="2022" name="Plant J.">
        <title>Chromosome-level genome of Camellia lanceoleosa provides a valuable resource for understanding genome evolution and self-incompatibility.</title>
        <authorList>
            <person name="Gong W."/>
            <person name="Xiao S."/>
            <person name="Wang L."/>
            <person name="Liao Z."/>
            <person name="Chang Y."/>
            <person name="Mo W."/>
            <person name="Hu G."/>
            <person name="Li W."/>
            <person name="Zhao G."/>
            <person name="Zhu H."/>
            <person name="Hu X."/>
            <person name="Ji K."/>
            <person name="Xiang X."/>
            <person name="Song Q."/>
            <person name="Yuan D."/>
            <person name="Jin S."/>
            <person name="Zhang L."/>
        </authorList>
    </citation>
    <scope>NUCLEOTIDE SEQUENCE [LARGE SCALE GENOMIC DNA]</scope>
    <source>
        <strain evidence="1">SQ_2022a</strain>
    </source>
</reference>
<gene>
    <name evidence="1" type="ORF">LOK49_LG15G00554</name>
</gene>
<keyword evidence="2" id="KW-1185">Reference proteome</keyword>
<organism evidence="1 2">
    <name type="scientific">Camellia lanceoleosa</name>
    <dbReference type="NCBI Taxonomy" id="1840588"/>
    <lineage>
        <taxon>Eukaryota</taxon>
        <taxon>Viridiplantae</taxon>
        <taxon>Streptophyta</taxon>
        <taxon>Embryophyta</taxon>
        <taxon>Tracheophyta</taxon>
        <taxon>Spermatophyta</taxon>
        <taxon>Magnoliopsida</taxon>
        <taxon>eudicotyledons</taxon>
        <taxon>Gunneridae</taxon>
        <taxon>Pentapetalae</taxon>
        <taxon>asterids</taxon>
        <taxon>Ericales</taxon>
        <taxon>Theaceae</taxon>
        <taxon>Camellia</taxon>
    </lineage>
</organism>
<dbReference type="Proteomes" id="UP001060215">
    <property type="component" value="Chromosome 11"/>
</dbReference>
<sequence length="87" mass="9845">MDKLLVVLGYKVKASDMSEIAQKLEQLEEVMGHAQEDGLSHLAFETVQYNPSDLSSWLESIISELHPFPYFDSSLLSPSAFDSHRYP</sequence>
<evidence type="ECO:0000313" key="1">
    <source>
        <dbReference type="EMBL" id="KAI7983236.1"/>
    </source>
</evidence>
<name>A0ACC0F585_9ERIC</name>
<dbReference type="EMBL" id="CM045768">
    <property type="protein sequence ID" value="KAI7983236.1"/>
    <property type="molecule type" value="Genomic_DNA"/>
</dbReference>
<evidence type="ECO:0000313" key="2">
    <source>
        <dbReference type="Proteomes" id="UP001060215"/>
    </source>
</evidence>